<evidence type="ECO:0000313" key="2">
    <source>
        <dbReference type="EMBL" id="KAL0098696.1"/>
    </source>
</evidence>
<reference evidence="2 3" key="1">
    <citation type="submission" date="2023-03" db="EMBL/GenBank/DDBJ databases">
        <title>High recombination rates correlate with genetic variation in Cardiocondyla obscurior ants.</title>
        <authorList>
            <person name="Errbii M."/>
        </authorList>
    </citation>
    <scope>NUCLEOTIDE SEQUENCE [LARGE SCALE GENOMIC DNA]</scope>
    <source>
        <strain evidence="2">Alpha-2009</strain>
        <tissue evidence="2">Whole body</tissue>
    </source>
</reference>
<dbReference type="AlphaFoldDB" id="A0AAW2E8S0"/>
<name>A0AAW2E8S0_9HYME</name>
<accession>A0AAW2E8S0</accession>
<keyword evidence="3" id="KW-1185">Reference proteome</keyword>
<feature type="region of interest" description="Disordered" evidence="1">
    <location>
        <begin position="1"/>
        <end position="81"/>
    </location>
</feature>
<gene>
    <name evidence="2" type="ORF">PUN28_020652</name>
</gene>
<proteinExistence type="predicted"/>
<organism evidence="2 3">
    <name type="scientific">Cardiocondyla obscurior</name>
    <dbReference type="NCBI Taxonomy" id="286306"/>
    <lineage>
        <taxon>Eukaryota</taxon>
        <taxon>Metazoa</taxon>
        <taxon>Ecdysozoa</taxon>
        <taxon>Arthropoda</taxon>
        <taxon>Hexapoda</taxon>
        <taxon>Insecta</taxon>
        <taxon>Pterygota</taxon>
        <taxon>Neoptera</taxon>
        <taxon>Endopterygota</taxon>
        <taxon>Hymenoptera</taxon>
        <taxon>Apocrita</taxon>
        <taxon>Aculeata</taxon>
        <taxon>Formicoidea</taxon>
        <taxon>Formicidae</taxon>
        <taxon>Myrmicinae</taxon>
        <taxon>Cardiocondyla</taxon>
    </lineage>
</organism>
<protein>
    <submittedName>
        <fullName evidence="2">Uncharacterized protein</fullName>
    </submittedName>
</protein>
<dbReference type="EMBL" id="JADYXP020000040">
    <property type="protein sequence ID" value="KAL0098696.1"/>
    <property type="molecule type" value="Genomic_DNA"/>
</dbReference>
<comment type="caution">
    <text evidence="2">The sequence shown here is derived from an EMBL/GenBank/DDBJ whole genome shotgun (WGS) entry which is preliminary data.</text>
</comment>
<dbReference type="Proteomes" id="UP001430953">
    <property type="component" value="Unassembled WGS sequence"/>
</dbReference>
<evidence type="ECO:0000313" key="3">
    <source>
        <dbReference type="Proteomes" id="UP001430953"/>
    </source>
</evidence>
<sequence length="81" mass="9193">MKATRGSRRPLPLGPRKQPEPKATRGSRTLPLGPRGTPSRVTRGSPARRPKLRRAQENNTRFKNIDDRQQRARKTAQNAKI</sequence>
<evidence type="ECO:0000256" key="1">
    <source>
        <dbReference type="SAM" id="MobiDB-lite"/>
    </source>
</evidence>